<gene>
    <name evidence="3" type="ORF">SAMN02910417_01212</name>
</gene>
<feature type="chain" id="PRO_5039462748" evidence="1">
    <location>
        <begin position="20"/>
        <end position="189"/>
    </location>
</feature>
<dbReference type="OrthoDB" id="9790239at2"/>
<dbReference type="GO" id="GO:0015627">
    <property type="term" value="C:type II protein secretion system complex"/>
    <property type="evidence" value="ECO:0007669"/>
    <property type="project" value="TreeGrafter"/>
</dbReference>
<dbReference type="STRING" id="1732.SAMN02910417_01212"/>
<evidence type="ECO:0000313" key="4">
    <source>
        <dbReference type="Proteomes" id="UP000199228"/>
    </source>
</evidence>
<dbReference type="Pfam" id="PF10531">
    <property type="entry name" value="SLBB"/>
    <property type="match status" value="1"/>
</dbReference>
<dbReference type="GO" id="GO:0015628">
    <property type="term" value="P:protein secretion by the type II secretion system"/>
    <property type="evidence" value="ECO:0007669"/>
    <property type="project" value="TreeGrafter"/>
</dbReference>
<dbReference type="GO" id="GO:0006281">
    <property type="term" value="P:DNA repair"/>
    <property type="evidence" value="ECO:0007669"/>
    <property type="project" value="InterPro"/>
</dbReference>
<feature type="signal peptide" evidence="1">
    <location>
        <begin position="1"/>
        <end position="19"/>
    </location>
</feature>
<dbReference type="SUPFAM" id="SSF47781">
    <property type="entry name" value="RuvA domain 2-like"/>
    <property type="match status" value="1"/>
</dbReference>
<dbReference type="EMBL" id="FMXR01000008">
    <property type="protein sequence ID" value="SDB16000.1"/>
    <property type="molecule type" value="Genomic_DNA"/>
</dbReference>
<dbReference type="Pfam" id="PF12836">
    <property type="entry name" value="HHH_3"/>
    <property type="match status" value="1"/>
</dbReference>
<dbReference type="PANTHER" id="PTHR21180:SF32">
    <property type="entry name" value="ENDONUCLEASE_EXONUCLEASE_PHOSPHATASE FAMILY DOMAIN-CONTAINING PROTEIN 1"/>
    <property type="match status" value="1"/>
</dbReference>
<dbReference type="Gene3D" id="1.10.150.310">
    <property type="entry name" value="Tex RuvX-like domain-like"/>
    <property type="match status" value="1"/>
</dbReference>
<dbReference type="SMART" id="SM00278">
    <property type="entry name" value="HhH1"/>
    <property type="match status" value="2"/>
</dbReference>
<sequence length="189" mass="20142">MKRKIIVLFIVCCIFAMLTGCCVTQSQDDLLVSQTESTNLSVSGEDDDQIKLCVYVCGAVKSPGVYTLKKGARIYEAVELAGGLTGKAQQDGINLAEEVTDGQMVVVPVKEKTEKSEAVSENTADGKVNINSATKEELMTLSGIGEAKAQAIITYREENGLFSAVEDLVNVSGIADGTLNKIKDSIKVN</sequence>
<reference evidence="3 4" key="1">
    <citation type="submission" date="2016-10" db="EMBL/GenBank/DDBJ databases">
        <authorList>
            <person name="de Groot N.N."/>
        </authorList>
    </citation>
    <scope>NUCLEOTIDE SEQUENCE [LARGE SCALE GENOMIC DNA]</scope>
    <source>
        <strain evidence="3 4">DSM 3217</strain>
    </source>
</reference>
<organism evidence="3 4">
    <name type="scientific">Eubacterium oxidoreducens</name>
    <dbReference type="NCBI Taxonomy" id="1732"/>
    <lineage>
        <taxon>Bacteria</taxon>
        <taxon>Bacillati</taxon>
        <taxon>Bacillota</taxon>
        <taxon>Clostridia</taxon>
        <taxon>Eubacteriales</taxon>
        <taxon>Eubacteriaceae</taxon>
        <taxon>Eubacterium</taxon>
    </lineage>
</organism>
<evidence type="ECO:0000256" key="1">
    <source>
        <dbReference type="SAM" id="SignalP"/>
    </source>
</evidence>
<keyword evidence="4" id="KW-1185">Reference proteome</keyword>
<dbReference type="InterPro" id="IPR004509">
    <property type="entry name" value="Competence_ComEA_HhH"/>
</dbReference>
<accession>A0A1G6B5S0</accession>
<proteinExistence type="predicted"/>
<name>A0A1G6B5S0_EUBOX</name>
<keyword evidence="1" id="KW-0732">Signal</keyword>
<dbReference type="AlphaFoldDB" id="A0A1G6B5S0"/>
<dbReference type="Proteomes" id="UP000199228">
    <property type="component" value="Unassembled WGS sequence"/>
</dbReference>
<protein>
    <submittedName>
        <fullName evidence="3">Competence protein ComEA</fullName>
    </submittedName>
</protein>
<evidence type="ECO:0000313" key="3">
    <source>
        <dbReference type="EMBL" id="SDB16000.1"/>
    </source>
</evidence>
<feature type="domain" description="Helix-hairpin-helix DNA-binding motif class 1" evidence="2">
    <location>
        <begin position="166"/>
        <end position="185"/>
    </location>
</feature>
<dbReference type="PANTHER" id="PTHR21180">
    <property type="entry name" value="ENDONUCLEASE/EXONUCLEASE/PHOSPHATASE FAMILY DOMAIN-CONTAINING PROTEIN 1"/>
    <property type="match status" value="1"/>
</dbReference>
<dbReference type="InterPro" id="IPR019554">
    <property type="entry name" value="Soluble_ligand-bd"/>
</dbReference>
<dbReference type="InterPro" id="IPR003583">
    <property type="entry name" value="Hlx-hairpin-Hlx_DNA-bd_motif"/>
</dbReference>
<dbReference type="InterPro" id="IPR010994">
    <property type="entry name" value="RuvA_2-like"/>
</dbReference>
<dbReference type="Gene3D" id="3.10.560.10">
    <property type="entry name" value="Outer membrane lipoprotein wza domain like"/>
    <property type="match status" value="1"/>
</dbReference>
<dbReference type="PROSITE" id="PS51257">
    <property type="entry name" value="PROKAR_LIPOPROTEIN"/>
    <property type="match status" value="1"/>
</dbReference>
<evidence type="ECO:0000259" key="2">
    <source>
        <dbReference type="SMART" id="SM00278"/>
    </source>
</evidence>
<dbReference type="NCBIfam" id="TIGR00426">
    <property type="entry name" value="competence protein ComEA helix-hairpin-helix repeat region"/>
    <property type="match status" value="1"/>
</dbReference>
<feature type="domain" description="Helix-hairpin-helix DNA-binding motif class 1" evidence="2">
    <location>
        <begin position="136"/>
        <end position="155"/>
    </location>
</feature>
<dbReference type="RefSeq" id="WP_090173261.1">
    <property type="nucleotide sequence ID" value="NZ_FMXR01000008.1"/>
</dbReference>
<dbReference type="InterPro" id="IPR051675">
    <property type="entry name" value="Endo/Exo/Phosphatase_dom_1"/>
</dbReference>
<dbReference type="GO" id="GO:0003677">
    <property type="term" value="F:DNA binding"/>
    <property type="evidence" value="ECO:0007669"/>
    <property type="project" value="InterPro"/>
</dbReference>